<evidence type="ECO:0000256" key="3">
    <source>
        <dbReference type="ARBA" id="ARBA00022475"/>
    </source>
</evidence>
<feature type="transmembrane region" description="Helical" evidence="7">
    <location>
        <begin position="404"/>
        <end position="424"/>
    </location>
</feature>
<dbReference type="Pfam" id="PF01554">
    <property type="entry name" value="MatE"/>
    <property type="match status" value="2"/>
</dbReference>
<dbReference type="EMBL" id="QNBD01000180">
    <property type="protein sequence ID" value="RKX69601.1"/>
    <property type="molecule type" value="Genomic_DNA"/>
</dbReference>
<dbReference type="GO" id="GO:0005886">
    <property type="term" value="C:plasma membrane"/>
    <property type="evidence" value="ECO:0007669"/>
    <property type="project" value="UniProtKB-SubCell"/>
</dbReference>
<protein>
    <submittedName>
        <fullName evidence="8">MATE family efflux transporter</fullName>
    </submittedName>
</protein>
<dbReference type="InterPro" id="IPR002528">
    <property type="entry name" value="MATE_fam"/>
</dbReference>
<dbReference type="GO" id="GO:0015297">
    <property type="term" value="F:antiporter activity"/>
    <property type="evidence" value="ECO:0007669"/>
    <property type="project" value="InterPro"/>
</dbReference>
<dbReference type="CDD" id="cd13142">
    <property type="entry name" value="MATE_like_12"/>
    <property type="match status" value="1"/>
</dbReference>
<evidence type="ECO:0000256" key="1">
    <source>
        <dbReference type="ARBA" id="ARBA00004651"/>
    </source>
</evidence>
<feature type="transmembrane region" description="Helical" evidence="7">
    <location>
        <begin position="379"/>
        <end position="397"/>
    </location>
</feature>
<dbReference type="InterPro" id="IPR052031">
    <property type="entry name" value="Membrane_Transporter-Flippase"/>
</dbReference>
<proteinExistence type="predicted"/>
<name>A0A660SHV6_UNCT6</name>
<dbReference type="PANTHER" id="PTHR43549">
    <property type="entry name" value="MULTIDRUG RESISTANCE PROTEIN YPNP-RELATED"/>
    <property type="match status" value="1"/>
</dbReference>
<feature type="transmembrane region" description="Helical" evidence="7">
    <location>
        <begin position="184"/>
        <end position="206"/>
    </location>
</feature>
<dbReference type="Proteomes" id="UP000271125">
    <property type="component" value="Unassembled WGS sequence"/>
</dbReference>
<dbReference type="PIRSF" id="PIRSF006603">
    <property type="entry name" value="DinF"/>
    <property type="match status" value="1"/>
</dbReference>
<organism evidence="8 9">
    <name type="scientific">candidate division TA06 bacterium</name>
    <dbReference type="NCBI Taxonomy" id="2250710"/>
    <lineage>
        <taxon>Bacteria</taxon>
        <taxon>Bacteria division TA06</taxon>
    </lineage>
</organism>
<evidence type="ECO:0000313" key="9">
    <source>
        <dbReference type="Proteomes" id="UP000271125"/>
    </source>
</evidence>
<evidence type="ECO:0000313" key="8">
    <source>
        <dbReference type="EMBL" id="RKX69601.1"/>
    </source>
</evidence>
<keyword evidence="6 7" id="KW-0472">Membrane</keyword>
<dbReference type="PANTHER" id="PTHR43549:SF2">
    <property type="entry name" value="MULTIDRUG RESISTANCE PROTEIN NORM-RELATED"/>
    <property type="match status" value="1"/>
</dbReference>
<dbReference type="InterPro" id="IPR048279">
    <property type="entry name" value="MdtK-like"/>
</dbReference>
<evidence type="ECO:0000256" key="4">
    <source>
        <dbReference type="ARBA" id="ARBA00022692"/>
    </source>
</evidence>
<feature type="transmembrane region" description="Helical" evidence="7">
    <location>
        <begin position="436"/>
        <end position="455"/>
    </location>
</feature>
<keyword evidence="2" id="KW-0813">Transport</keyword>
<feature type="transmembrane region" description="Helical" evidence="7">
    <location>
        <begin position="212"/>
        <end position="235"/>
    </location>
</feature>
<sequence length="483" mass="52979">MENNTKYEHNTSILSKLSKPPDILNGTIWKIIIKLSLPIIIAHLFQTFYNLVDAFWLGKLGKTALAAPTITFNVVFAIIALAGGLGAGGMTVLAQYKGAGNDKMVNETATNTFLVVFIISCILAALGYIFTPQILNIMQTPADAYIQTLKYMRIIFIGIPFVFGFYIYQGLMQGYGDTIRPMKINAITVIINVVLDPILIFGLGPIPKMGVAGAAIATIFSQFISSTIGFIQLLSGKYGIKINFKNFKFNKIIIKSIFRIGLPISLGQSGTALGFTLLMGLVNTFGTSVVGAFGIGNRIISLLTTPAMGLSQGTSTIVAQNIGAKNIQRAESSVWTAVLINGSILFVFTTLLFFFGGSVVKFFINDPDVIIVGQSMFKITSYSVLFFSIMVVFTAAFQGSGHTMPVFILQVARLWIFRIPLAYLFAKQLNYGPNGIFWAMFISNTFIAFASFLWFKTGKWKKNIIKSPTSRIISEEEIELNQK</sequence>
<evidence type="ECO:0000256" key="5">
    <source>
        <dbReference type="ARBA" id="ARBA00022989"/>
    </source>
</evidence>
<evidence type="ECO:0000256" key="6">
    <source>
        <dbReference type="ARBA" id="ARBA00023136"/>
    </source>
</evidence>
<feature type="transmembrane region" description="Helical" evidence="7">
    <location>
        <begin position="151"/>
        <end position="172"/>
    </location>
</feature>
<keyword evidence="5 7" id="KW-1133">Transmembrane helix</keyword>
<feature type="transmembrane region" description="Helical" evidence="7">
    <location>
        <begin position="299"/>
        <end position="322"/>
    </location>
</feature>
<comment type="subcellular location">
    <subcellularLocation>
        <location evidence="1">Cell membrane</location>
        <topology evidence="1">Multi-pass membrane protein</topology>
    </subcellularLocation>
</comment>
<dbReference type="GO" id="GO:0042910">
    <property type="term" value="F:xenobiotic transmembrane transporter activity"/>
    <property type="evidence" value="ECO:0007669"/>
    <property type="project" value="InterPro"/>
</dbReference>
<feature type="transmembrane region" description="Helical" evidence="7">
    <location>
        <begin position="31"/>
        <end position="52"/>
    </location>
</feature>
<feature type="transmembrane region" description="Helical" evidence="7">
    <location>
        <begin position="113"/>
        <end position="131"/>
    </location>
</feature>
<evidence type="ECO:0000256" key="2">
    <source>
        <dbReference type="ARBA" id="ARBA00022448"/>
    </source>
</evidence>
<feature type="transmembrane region" description="Helical" evidence="7">
    <location>
        <begin position="334"/>
        <end position="359"/>
    </location>
</feature>
<keyword evidence="3" id="KW-1003">Cell membrane</keyword>
<feature type="transmembrane region" description="Helical" evidence="7">
    <location>
        <begin position="72"/>
        <end position="93"/>
    </location>
</feature>
<keyword evidence="4 7" id="KW-0812">Transmembrane</keyword>
<accession>A0A660SHV6</accession>
<feature type="transmembrane region" description="Helical" evidence="7">
    <location>
        <begin position="256"/>
        <end position="279"/>
    </location>
</feature>
<comment type="caution">
    <text evidence="8">The sequence shown here is derived from an EMBL/GenBank/DDBJ whole genome shotgun (WGS) entry which is preliminary data.</text>
</comment>
<evidence type="ECO:0000256" key="7">
    <source>
        <dbReference type="SAM" id="Phobius"/>
    </source>
</evidence>
<gene>
    <name evidence="8" type="ORF">DRP43_04220</name>
</gene>
<dbReference type="NCBIfam" id="TIGR00797">
    <property type="entry name" value="matE"/>
    <property type="match status" value="1"/>
</dbReference>
<reference evidence="8 9" key="1">
    <citation type="submission" date="2018-06" db="EMBL/GenBank/DDBJ databases">
        <title>Extensive metabolic versatility and redundancy in microbially diverse, dynamic hydrothermal sediments.</title>
        <authorList>
            <person name="Dombrowski N."/>
            <person name="Teske A."/>
            <person name="Baker B.J."/>
        </authorList>
    </citation>
    <scope>NUCLEOTIDE SEQUENCE [LARGE SCALE GENOMIC DNA]</scope>
    <source>
        <strain evidence="8">B10_G13</strain>
    </source>
</reference>
<dbReference type="AlphaFoldDB" id="A0A660SHV6"/>